<dbReference type="SUPFAM" id="SSF48366">
    <property type="entry name" value="Ras GEF"/>
    <property type="match status" value="1"/>
</dbReference>
<comment type="caution">
    <text evidence="1">The sequence shown here is derived from an EMBL/GenBank/DDBJ whole genome shotgun (WGS) entry which is preliminary data.</text>
</comment>
<proteinExistence type="predicted"/>
<keyword evidence="2" id="KW-1185">Reference proteome</keyword>
<dbReference type="GO" id="GO:0007264">
    <property type="term" value="P:small GTPase-mediated signal transduction"/>
    <property type="evidence" value="ECO:0007669"/>
    <property type="project" value="InterPro"/>
</dbReference>
<evidence type="ECO:0000313" key="2">
    <source>
        <dbReference type="Proteomes" id="UP000092993"/>
    </source>
</evidence>
<sequence length="77" mass="8942">MAFDREIHLSDLIRAHEGNPDYHDDDPNKIHWAKFNMMARFVDAILNARRDAGNLVVTIIQTERIFVNSSSWKKTTS</sequence>
<evidence type="ECO:0000313" key="1">
    <source>
        <dbReference type="EMBL" id="OBZ79616.1"/>
    </source>
</evidence>
<dbReference type="GO" id="GO:0005085">
    <property type="term" value="F:guanyl-nucleotide exchange factor activity"/>
    <property type="evidence" value="ECO:0007669"/>
    <property type="project" value="InterPro"/>
</dbReference>
<name>A0A1C7MTB4_GRIFR</name>
<gene>
    <name evidence="1" type="ORF">A0H81_01150</name>
</gene>
<protein>
    <submittedName>
        <fullName evidence="1">Uncharacterized protein</fullName>
    </submittedName>
</protein>
<dbReference type="AlphaFoldDB" id="A0A1C7MTB4"/>
<dbReference type="InterPro" id="IPR023578">
    <property type="entry name" value="Ras_GEF_dom_sf"/>
</dbReference>
<dbReference type="OrthoDB" id="10533492at2759"/>
<accession>A0A1C7MTB4</accession>
<dbReference type="Gene3D" id="1.10.840.10">
    <property type="entry name" value="Ras guanine-nucleotide exchange factors catalytic domain"/>
    <property type="match status" value="1"/>
</dbReference>
<organism evidence="1 2">
    <name type="scientific">Grifola frondosa</name>
    <name type="common">Maitake</name>
    <name type="synonym">Polyporus frondosus</name>
    <dbReference type="NCBI Taxonomy" id="5627"/>
    <lineage>
        <taxon>Eukaryota</taxon>
        <taxon>Fungi</taxon>
        <taxon>Dikarya</taxon>
        <taxon>Basidiomycota</taxon>
        <taxon>Agaricomycotina</taxon>
        <taxon>Agaricomycetes</taxon>
        <taxon>Polyporales</taxon>
        <taxon>Grifolaceae</taxon>
        <taxon>Grifola</taxon>
    </lineage>
</organism>
<dbReference type="Proteomes" id="UP000092993">
    <property type="component" value="Unassembled WGS sequence"/>
</dbReference>
<reference evidence="1 2" key="1">
    <citation type="submission" date="2016-03" db="EMBL/GenBank/DDBJ databases">
        <title>Whole genome sequencing of Grifola frondosa 9006-11.</title>
        <authorList>
            <person name="Min B."/>
            <person name="Park H."/>
            <person name="Kim J.-G."/>
            <person name="Cho H."/>
            <person name="Oh Y.-L."/>
            <person name="Kong W.-S."/>
            <person name="Choi I.-G."/>
        </authorList>
    </citation>
    <scope>NUCLEOTIDE SEQUENCE [LARGE SCALE GENOMIC DNA]</scope>
    <source>
        <strain evidence="1 2">9006-11</strain>
    </source>
</reference>
<dbReference type="EMBL" id="LUGG01000001">
    <property type="protein sequence ID" value="OBZ79616.1"/>
    <property type="molecule type" value="Genomic_DNA"/>
</dbReference>
<dbReference type="InterPro" id="IPR036964">
    <property type="entry name" value="RASGEF_cat_dom_sf"/>
</dbReference>